<dbReference type="InterPro" id="IPR000182">
    <property type="entry name" value="GNAT_dom"/>
</dbReference>
<dbReference type="Gene3D" id="3.40.630.30">
    <property type="match status" value="1"/>
</dbReference>
<sequence>MTADQFSAFVQYLIPDYAEEISSSYRLPPDEALAQAQREIEASFPAGEKTAGQVLLSIFHCDSEQQHHAGYLWYRPDSLSKSAFIYDFTIFPQYQGKGLGSESMKALEKILREQGVTQIKLRVAAGNDRAKHVYESNGYRVNGFNMNKLL</sequence>
<dbReference type="PANTHER" id="PTHR43420">
    <property type="entry name" value="ACETYLTRANSFERASE"/>
    <property type="match status" value="1"/>
</dbReference>
<evidence type="ECO:0000313" key="4">
    <source>
        <dbReference type="EMBL" id="KGT91922.1"/>
    </source>
</evidence>
<comment type="caution">
    <text evidence="4">The sequence shown here is derived from an EMBL/GenBank/DDBJ whole genome shotgun (WGS) entry which is preliminary data.</text>
</comment>
<dbReference type="Pfam" id="PF00583">
    <property type="entry name" value="Acetyltransf_1"/>
    <property type="match status" value="1"/>
</dbReference>
<organism evidence="4 5">
    <name type="scientific">Erwinia typographi</name>
    <dbReference type="NCBI Taxonomy" id="371042"/>
    <lineage>
        <taxon>Bacteria</taxon>
        <taxon>Pseudomonadati</taxon>
        <taxon>Pseudomonadota</taxon>
        <taxon>Gammaproteobacteria</taxon>
        <taxon>Enterobacterales</taxon>
        <taxon>Erwiniaceae</taxon>
        <taxon>Erwinia</taxon>
    </lineage>
</organism>
<proteinExistence type="predicted"/>
<evidence type="ECO:0000259" key="3">
    <source>
        <dbReference type="PROSITE" id="PS51186"/>
    </source>
</evidence>
<dbReference type="GO" id="GO:0016747">
    <property type="term" value="F:acyltransferase activity, transferring groups other than amino-acyl groups"/>
    <property type="evidence" value="ECO:0007669"/>
    <property type="project" value="InterPro"/>
</dbReference>
<keyword evidence="5" id="KW-1185">Reference proteome</keyword>
<dbReference type="Proteomes" id="UP000030351">
    <property type="component" value="Unassembled WGS sequence"/>
</dbReference>
<dbReference type="InterPro" id="IPR016181">
    <property type="entry name" value="Acyl_CoA_acyltransferase"/>
</dbReference>
<evidence type="ECO:0000256" key="2">
    <source>
        <dbReference type="ARBA" id="ARBA00023315"/>
    </source>
</evidence>
<gene>
    <name evidence="4" type="ORF">NG99_15105</name>
</gene>
<dbReference type="PROSITE" id="PS51186">
    <property type="entry name" value="GNAT"/>
    <property type="match status" value="1"/>
</dbReference>
<feature type="domain" description="N-acetyltransferase" evidence="3">
    <location>
        <begin position="12"/>
        <end position="150"/>
    </location>
</feature>
<dbReference type="EMBL" id="JRUQ01000042">
    <property type="protein sequence ID" value="KGT91922.1"/>
    <property type="molecule type" value="Genomic_DNA"/>
</dbReference>
<reference evidence="4 5" key="1">
    <citation type="submission" date="2014-10" db="EMBL/GenBank/DDBJ databases">
        <title>Genome sequence of Erwinia typographi M043b.</title>
        <authorList>
            <person name="Chan K.-G."/>
            <person name="Tan W.-S."/>
        </authorList>
    </citation>
    <scope>NUCLEOTIDE SEQUENCE [LARGE SCALE GENOMIC DNA]</scope>
    <source>
        <strain evidence="4 5">M043b</strain>
    </source>
</reference>
<keyword evidence="1" id="KW-0808">Transferase</keyword>
<evidence type="ECO:0000256" key="1">
    <source>
        <dbReference type="ARBA" id="ARBA00022679"/>
    </source>
</evidence>
<dbReference type="AlphaFoldDB" id="A0A0A3YYL0"/>
<name>A0A0A3YYL0_9GAMM</name>
<dbReference type="eggNOG" id="COG0456">
    <property type="taxonomic scope" value="Bacteria"/>
</dbReference>
<accession>A0A0A3YYL0</accession>
<protein>
    <recommendedName>
        <fullName evidence="3">N-acetyltransferase domain-containing protein</fullName>
    </recommendedName>
</protein>
<dbReference type="SUPFAM" id="SSF55729">
    <property type="entry name" value="Acyl-CoA N-acyltransferases (Nat)"/>
    <property type="match status" value="1"/>
</dbReference>
<dbReference type="OrthoDB" id="1858440at2"/>
<dbReference type="STRING" id="371042.NG99_15105"/>
<dbReference type="CDD" id="cd04301">
    <property type="entry name" value="NAT_SF"/>
    <property type="match status" value="1"/>
</dbReference>
<dbReference type="InterPro" id="IPR050680">
    <property type="entry name" value="YpeA/RimI_acetyltransf"/>
</dbReference>
<keyword evidence="2" id="KW-0012">Acyltransferase</keyword>
<evidence type="ECO:0000313" key="5">
    <source>
        <dbReference type="Proteomes" id="UP000030351"/>
    </source>
</evidence>